<feature type="region of interest" description="Disordered" evidence="6">
    <location>
        <begin position="559"/>
        <end position="591"/>
    </location>
</feature>
<evidence type="ECO:0000256" key="4">
    <source>
        <dbReference type="ARBA" id="ARBA00022491"/>
    </source>
</evidence>
<keyword evidence="4" id="KW-0678">Repressor</keyword>
<feature type="region of interest" description="Disordered" evidence="6">
    <location>
        <begin position="128"/>
        <end position="165"/>
    </location>
</feature>
<evidence type="ECO:0000256" key="5">
    <source>
        <dbReference type="ARBA" id="ARBA00022884"/>
    </source>
</evidence>
<dbReference type="GO" id="GO:0000932">
    <property type="term" value="C:P-body"/>
    <property type="evidence" value="ECO:0007669"/>
    <property type="project" value="TreeGrafter"/>
</dbReference>
<feature type="region of interest" description="Disordered" evidence="6">
    <location>
        <begin position="187"/>
        <end position="252"/>
    </location>
</feature>
<dbReference type="InterPro" id="IPR001660">
    <property type="entry name" value="SAM"/>
</dbReference>
<evidence type="ECO:0000256" key="6">
    <source>
        <dbReference type="SAM" id="MobiDB-lite"/>
    </source>
</evidence>
<dbReference type="Pfam" id="PF26034">
    <property type="entry name" value="PHAT_SMAUG"/>
    <property type="match status" value="1"/>
</dbReference>
<protein>
    <submittedName>
        <fullName evidence="8">EOG090X06H8</fullName>
    </submittedName>
</protein>
<dbReference type="GO" id="GO:0003729">
    <property type="term" value="F:mRNA binding"/>
    <property type="evidence" value="ECO:0007669"/>
    <property type="project" value="TreeGrafter"/>
</dbReference>
<dbReference type="EMBL" id="LR023400">
    <property type="protein sequence ID" value="SVE93019.1"/>
    <property type="molecule type" value="mRNA"/>
</dbReference>
<feature type="compositionally biased region" description="Polar residues" evidence="6">
    <location>
        <begin position="235"/>
        <end position="250"/>
    </location>
</feature>
<dbReference type="GO" id="GO:0000289">
    <property type="term" value="P:nuclear-transcribed mRNA poly(A) tail shortening"/>
    <property type="evidence" value="ECO:0007669"/>
    <property type="project" value="TreeGrafter"/>
</dbReference>
<feature type="region of interest" description="Disordered" evidence="6">
    <location>
        <begin position="343"/>
        <end position="402"/>
    </location>
</feature>
<dbReference type="PANTHER" id="PTHR12515:SF5">
    <property type="entry name" value="PROTEIN SMAUG"/>
    <property type="match status" value="1"/>
</dbReference>
<dbReference type="SUPFAM" id="SSF47769">
    <property type="entry name" value="SAM/Pointed domain"/>
    <property type="match status" value="1"/>
</dbReference>
<dbReference type="CDD" id="cd09557">
    <property type="entry name" value="SAM_Smaug"/>
    <property type="match status" value="1"/>
</dbReference>
<evidence type="ECO:0000259" key="7">
    <source>
        <dbReference type="SMART" id="SM00454"/>
    </source>
</evidence>
<dbReference type="InterPro" id="IPR013761">
    <property type="entry name" value="SAM/pointed_sf"/>
</dbReference>
<comment type="subcellular location">
    <subcellularLocation>
        <location evidence="1">Cytoplasm</location>
    </subcellularLocation>
</comment>
<feature type="region of interest" description="Disordered" evidence="6">
    <location>
        <begin position="415"/>
        <end position="436"/>
    </location>
</feature>
<feature type="region of interest" description="Disordered" evidence="6">
    <location>
        <begin position="621"/>
        <end position="683"/>
    </location>
</feature>
<dbReference type="InterPro" id="IPR037093">
    <property type="entry name" value="PHAT_dom_sf"/>
</dbReference>
<feature type="compositionally biased region" description="Polar residues" evidence="6">
    <location>
        <begin position="151"/>
        <end position="162"/>
    </location>
</feature>
<dbReference type="InterPro" id="IPR037634">
    <property type="entry name" value="Smaug_SAM"/>
</dbReference>
<feature type="compositionally biased region" description="Low complexity" evidence="6">
    <location>
        <begin position="364"/>
        <end position="373"/>
    </location>
</feature>
<sequence>MTAFLNGLRNEPRDVAVSQLLHYLPLLRPANTEGVRSYINLLPSLLASFLEDEPGQVSGQQHHQSTEIQQLLTYALIHPALSLESKRSLAALIRQLDDDAGQEVPLAMLDGRQGGLVDVFPEHGAHWDPWSSPSAGLGPPPAGQSQRIRRSNSLTPPSNSVAYPQDPWAGTVIATRLSVFASIVNHPNETQSDNGRIKPRSLSLSSPGETLNAMSHCPLSPQNSLASSGSGSGSDTIYSDENQRSSSFQVPGSGMKDVPSWLKSLRLHKYSHLFSLLTYDEMLALTEEQLELQGVTKGARHKIALSIQRLRDRPNLISQLEKEVVDSGSLHNALNELKNILSTPIKPHRGPSGGVDEQLYVNGSLSPSPSPLTSRDDTSGYSSLDGSMDNLSTSRTPTSPASILADAGLDLSLSKMPPAPAKASSPLSLSPHSKSSDVMPTVIVSAAPDVDSAEEGSDTSADDGLGDALSASFRSAFGSELELGPSVLAHDDLPGQITRLLGKICTQLLVSACPAEESVSQFVTLLDRCLSHEAFAQRQRRRIASWKEQAHRVWSALPAATSGATASGRSGPAPNNPAGQPKGGDPRSFGRRWSNVAHYPGFYNGAVDAAPVTFAPSSSYSLFPPRQPQRGIHSSPCPSPSRPLFQQGPTHNSYGQHTHLSSTGANASAMRTPMGAPLTHNPPHSLQVGSHLPLQHRNSFCVSALSSPSAGSSLYTPQNYASSGHFAGPDPFAFAAHRAPFEDATCSESFASRLGIQRARSAPMANGGLFGPERDASEMDLNHRLESLCLSMTEHALEGANDN</sequence>
<comment type="similarity">
    <text evidence="2">Belongs to the SMAUG family.</text>
</comment>
<gene>
    <name evidence="8" type="primary">EOG090X06H8</name>
</gene>
<feature type="compositionally biased region" description="Polar residues" evidence="6">
    <location>
        <begin position="380"/>
        <end position="401"/>
    </location>
</feature>
<dbReference type="FunFam" id="1.10.150.50:FF:000013">
    <property type="entry name" value="Protein Smaug homolog 1 isoform 2"/>
    <property type="match status" value="1"/>
</dbReference>
<name>A0A4Y7NIH1_9CRUS</name>
<feature type="domain" description="SAM" evidence="7">
    <location>
        <begin position="250"/>
        <end position="313"/>
    </location>
</feature>
<proteinExistence type="evidence at transcript level"/>
<reference evidence="8" key="1">
    <citation type="submission" date="2018-08" db="EMBL/GenBank/DDBJ databases">
        <authorList>
            <person name="Cornetti L."/>
        </authorList>
    </citation>
    <scope>NUCLEOTIDE SEQUENCE</scope>
    <source>
        <strain evidence="8">DE-FRO-2-1</strain>
    </source>
</reference>
<dbReference type="Gene3D" id="1.10.150.50">
    <property type="entry name" value="Transcription Factor, Ets-1"/>
    <property type="match status" value="1"/>
</dbReference>
<evidence type="ECO:0000256" key="1">
    <source>
        <dbReference type="ARBA" id="ARBA00004496"/>
    </source>
</evidence>
<feature type="compositionally biased region" description="Low complexity" evidence="6">
    <location>
        <begin position="559"/>
        <end position="573"/>
    </location>
</feature>
<feature type="compositionally biased region" description="Polar residues" evidence="6">
    <location>
        <begin position="202"/>
        <end position="213"/>
    </location>
</feature>
<dbReference type="GO" id="GO:0030371">
    <property type="term" value="F:translation repressor activity"/>
    <property type="evidence" value="ECO:0007669"/>
    <property type="project" value="InterPro"/>
</dbReference>
<dbReference type="PANTHER" id="PTHR12515">
    <property type="entry name" value="STERILE ALPHA MOTIF DOMAIN CONTAINING PROTEIN 4-RELATED"/>
    <property type="match status" value="1"/>
</dbReference>
<keyword evidence="5" id="KW-0694">RNA-binding</keyword>
<feature type="compositionally biased region" description="Low complexity" evidence="6">
    <location>
        <begin position="415"/>
        <end position="433"/>
    </location>
</feature>
<accession>A0A4Y7NIH1</accession>
<dbReference type="InterPro" id="IPR050897">
    <property type="entry name" value="SMAUG/VTS1_RNA-bind"/>
</dbReference>
<evidence type="ECO:0000313" key="8">
    <source>
        <dbReference type="EMBL" id="SVE93019.1"/>
    </source>
</evidence>
<dbReference type="AlphaFoldDB" id="A0A4Y7NIH1"/>
<evidence type="ECO:0000256" key="2">
    <source>
        <dbReference type="ARBA" id="ARBA00008232"/>
    </source>
</evidence>
<dbReference type="Gene3D" id="1.25.40.170">
    <property type="entry name" value="Smaug, PHAT domain"/>
    <property type="match status" value="2"/>
</dbReference>
<dbReference type="InterPro" id="IPR058599">
    <property type="entry name" value="PHAT_Smg/ZCCHC2-like"/>
</dbReference>
<evidence type="ECO:0000256" key="3">
    <source>
        <dbReference type="ARBA" id="ARBA00022490"/>
    </source>
</evidence>
<keyword evidence="3" id="KW-0963">Cytoplasm</keyword>
<dbReference type="SMART" id="SM00454">
    <property type="entry name" value="SAM"/>
    <property type="match status" value="1"/>
</dbReference>
<organism evidence="8">
    <name type="scientific">Moina brachiata</name>
    <dbReference type="NCBI Taxonomy" id="675436"/>
    <lineage>
        <taxon>Eukaryota</taxon>
        <taxon>Metazoa</taxon>
        <taxon>Ecdysozoa</taxon>
        <taxon>Arthropoda</taxon>
        <taxon>Crustacea</taxon>
        <taxon>Branchiopoda</taxon>
        <taxon>Diplostraca</taxon>
        <taxon>Cladocera</taxon>
        <taxon>Anomopoda</taxon>
        <taxon>Moinidae</taxon>
        <taxon>Moina</taxon>
    </lineage>
</organism>
<dbReference type="FunFam" id="1.25.40.170:FF:000004">
    <property type="entry name" value="Protein Smaug"/>
    <property type="match status" value="1"/>
</dbReference>
<dbReference type="Pfam" id="PF00536">
    <property type="entry name" value="SAM_1"/>
    <property type="match status" value="1"/>
</dbReference>
<feature type="compositionally biased region" description="Polar residues" evidence="6">
    <location>
        <begin position="647"/>
        <end position="666"/>
    </location>
</feature>